<dbReference type="GO" id="GO:0008137">
    <property type="term" value="F:NADH dehydrogenase (ubiquinone) activity"/>
    <property type="evidence" value="ECO:0007669"/>
    <property type="project" value="InterPro"/>
</dbReference>
<dbReference type="InterPro" id="IPR052197">
    <property type="entry name" value="ComplexI_49kDa-like"/>
</dbReference>
<dbReference type="RefSeq" id="WP_045312401.1">
    <property type="nucleotide sequence ID" value="NZ_JYJG01000101.1"/>
</dbReference>
<feature type="binding site" evidence="3">
    <location>
        <position position="451"/>
    </location>
    <ligand>
        <name>Mg(2+)</name>
        <dbReference type="ChEBI" id="CHEBI:18420"/>
    </ligand>
</feature>
<evidence type="ECO:0000259" key="4">
    <source>
        <dbReference type="Pfam" id="PF00329"/>
    </source>
</evidence>
<feature type="domain" description="NADH:ubiquinone oxidoreductase 30kDa subunit" evidence="4">
    <location>
        <begin position="8"/>
        <end position="115"/>
    </location>
</feature>
<dbReference type="Gene3D" id="1.10.645.10">
    <property type="entry name" value="Cytochrome-c3 Hydrogenase, chain B"/>
    <property type="match status" value="1"/>
</dbReference>
<dbReference type="PANTHER" id="PTHR43485:SF1">
    <property type="entry name" value="FORMATE HYDROGENLYASE SUBUNIT 5-RELATED"/>
    <property type="match status" value="1"/>
</dbReference>
<dbReference type="InterPro" id="IPR037232">
    <property type="entry name" value="NADH_quin_OxRdtase_su_C/D-like"/>
</dbReference>
<dbReference type="Pfam" id="PF00329">
    <property type="entry name" value="Complex1_30kDa"/>
    <property type="match status" value="1"/>
</dbReference>
<dbReference type="STRING" id="68170.GCA_000974445_01839"/>
<dbReference type="Pfam" id="PF00374">
    <property type="entry name" value="NiFeSe_Hases"/>
    <property type="match status" value="1"/>
</dbReference>
<dbReference type="GO" id="GO:0051287">
    <property type="term" value="F:NAD binding"/>
    <property type="evidence" value="ECO:0007669"/>
    <property type="project" value="InterPro"/>
</dbReference>
<dbReference type="EMBL" id="JYJG01000101">
    <property type="protein sequence ID" value="KJK48599.1"/>
    <property type="molecule type" value="Genomic_DNA"/>
</dbReference>
<evidence type="ECO:0000313" key="6">
    <source>
        <dbReference type="EMBL" id="KJK48599.1"/>
    </source>
</evidence>
<gene>
    <name evidence="6" type="ORF">UK23_16410</name>
</gene>
<dbReference type="PATRIC" id="fig|68170.10.peg.4167"/>
<evidence type="ECO:0000256" key="2">
    <source>
        <dbReference type="ARBA" id="ARBA00023027"/>
    </source>
</evidence>
<dbReference type="GO" id="GO:0016651">
    <property type="term" value="F:oxidoreductase activity, acting on NAD(P)H"/>
    <property type="evidence" value="ECO:0007669"/>
    <property type="project" value="InterPro"/>
</dbReference>
<evidence type="ECO:0000256" key="1">
    <source>
        <dbReference type="ARBA" id="ARBA00023002"/>
    </source>
</evidence>
<feature type="domain" description="NADH-quinone oxidoreductase subunit D" evidence="5">
    <location>
        <begin position="264"/>
        <end position="405"/>
    </location>
</feature>
<keyword evidence="2" id="KW-0520">NAD</keyword>
<dbReference type="AlphaFoldDB" id="A0A0F0GYQ9"/>
<dbReference type="GO" id="GO:0048038">
    <property type="term" value="F:quinone binding"/>
    <property type="evidence" value="ECO:0007669"/>
    <property type="project" value="InterPro"/>
</dbReference>
<dbReference type="InterPro" id="IPR001501">
    <property type="entry name" value="Ni-dep_hyd_lsu"/>
</dbReference>
<evidence type="ECO:0000259" key="5">
    <source>
        <dbReference type="Pfam" id="PF00346"/>
    </source>
</evidence>
<name>A0A0F0GYQ9_LENAE</name>
<dbReference type="PANTHER" id="PTHR43485">
    <property type="entry name" value="HYDROGENASE-4 COMPONENT G"/>
    <property type="match status" value="1"/>
</dbReference>
<organism evidence="6 7">
    <name type="scientific">Lentzea aerocolonigenes</name>
    <name type="common">Lechevalieria aerocolonigenes</name>
    <name type="synonym">Saccharothrix aerocolonigenes</name>
    <dbReference type="NCBI Taxonomy" id="68170"/>
    <lineage>
        <taxon>Bacteria</taxon>
        <taxon>Bacillati</taxon>
        <taxon>Actinomycetota</taxon>
        <taxon>Actinomycetes</taxon>
        <taxon>Pseudonocardiales</taxon>
        <taxon>Pseudonocardiaceae</taxon>
        <taxon>Lentzea</taxon>
    </lineage>
</organism>
<reference evidence="6 7" key="1">
    <citation type="submission" date="2015-02" db="EMBL/GenBank/DDBJ databases">
        <authorList>
            <person name="Ju K.-S."/>
            <person name="Doroghazi J.R."/>
            <person name="Metcalf W."/>
        </authorList>
    </citation>
    <scope>NUCLEOTIDE SEQUENCE [LARGE SCALE GENOMIC DNA]</scope>
    <source>
        <strain evidence="6 7">NRRL B-16140</strain>
    </source>
</reference>
<dbReference type="Gene3D" id="3.30.460.80">
    <property type="entry name" value="NADH:ubiquinone oxidoreductase, 30kDa subunit"/>
    <property type="match status" value="1"/>
</dbReference>
<dbReference type="InterPro" id="IPR001135">
    <property type="entry name" value="NADH_Q_OxRdtase_suD"/>
</dbReference>
<feature type="binding site" evidence="3">
    <location>
        <position position="181"/>
    </location>
    <ligand>
        <name>Mg(2+)</name>
        <dbReference type="ChEBI" id="CHEBI:18420"/>
    </ligand>
</feature>
<keyword evidence="3" id="KW-0460">Magnesium</keyword>
<sequence>MITTTLTPADLPDKAGSLLEQGFRLALAAGHDDGDRLRAVYLFTASAPDRRVELHVPLDPDAPEVPSLTGLSFAAGRFEREMHDLFGIVPTGHPLPQRLVRHFHWPQGWYPMLTDAGDPPEFGSVDGPYPFRTVEGPGVYEIPVGPVHAGMIGPGHFRFSVVGETILNLKARLWFVHRGLEKLFHGRTSDQGIELAERVSGDTTVGHTLAYCLAVEDALRWPVPEDAQRIRAILLELERLYNHIADIGALCNDVAHGVLNAHSQRVRERLLRINDTVTGHRLLRGAIHPGGATITALPDPHELAAIGADAAEIVELALSNTVVADRFTGTAPLHRDQAADLGTLGVVARASGLHVDARHDHPFLSAEFPRTVHTRTDGDVLSRFLVRAEEITTSIAMIASLTHMLGGRTSATGPVAGVSGGSGVGIVEGWRGTIVHRVELAGDGRLSRVKIVDPSFFNWPALPVALADTIVPDFPLTNKSFNLSYAGNDL</sequence>
<evidence type="ECO:0000313" key="7">
    <source>
        <dbReference type="Proteomes" id="UP000033393"/>
    </source>
</evidence>
<dbReference type="InterPro" id="IPR001268">
    <property type="entry name" value="NADH_UbQ_OxRdtase_30kDa_su"/>
</dbReference>
<comment type="caution">
    <text evidence="6">The sequence shown here is derived from an EMBL/GenBank/DDBJ whole genome shotgun (WGS) entry which is preliminary data.</text>
</comment>
<keyword evidence="3" id="KW-0479">Metal-binding</keyword>
<keyword evidence="1" id="KW-0560">Oxidoreductase</keyword>
<dbReference type="Proteomes" id="UP000033393">
    <property type="component" value="Unassembled WGS sequence"/>
</dbReference>
<dbReference type="SUPFAM" id="SSF143243">
    <property type="entry name" value="Nqo5-like"/>
    <property type="match status" value="1"/>
</dbReference>
<dbReference type="InterPro" id="IPR029014">
    <property type="entry name" value="NiFe-Hase_large"/>
</dbReference>
<proteinExistence type="predicted"/>
<protein>
    <submittedName>
        <fullName evidence="6">Formate hydrogenase</fullName>
    </submittedName>
</protein>
<dbReference type="GO" id="GO:0016151">
    <property type="term" value="F:nickel cation binding"/>
    <property type="evidence" value="ECO:0007669"/>
    <property type="project" value="InterPro"/>
</dbReference>
<keyword evidence="7" id="KW-1185">Reference proteome</keyword>
<evidence type="ECO:0000256" key="3">
    <source>
        <dbReference type="PIRSR" id="PIRSR601501-1"/>
    </source>
</evidence>
<dbReference type="Pfam" id="PF00346">
    <property type="entry name" value="Complex1_49kDa"/>
    <property type="match status" value="1"/>
</dbReference>
<dbReference type="OrthoDB" id="3196856at2"/>
<dbReference type="SUPFAM" id="SSF56762">
    <property type="entry name" value="HydB/Nqo4-like"/>
    <property type="match status" value="1"/>
</dbReference>
<accession>A0A0F0GYQ9</accession>